<comment type="caution">
    <text evidence="1">The sequence shown here is derived from an EMBL/GenBank/DDBJ whole genome shotgun (WGS) entry which is preliminary data.</text>
</comment>
<evidence type="ECO:0000313" key="2">
    <source>
        <dbReference type="Proteomes" id="UP000276133"/>
    </source>
</evidence>
<accession>A0A3M7PRA9</accession>
<organism evidence="1 2">
    <name type="scientific">Brachionus plicatilis</name>
    <name type="common">Marine rotifer</name>
    <name type="synonym">Brachionus muelleri</name>
    <dbReference type="NCBI Taxonomy" id="10195"/>
    <lineage>
        <taxon>Eukaryota</taxon>
        <taxon>Metazoa</taxon>
        <taxon>Spiralia</taxon>
        <taxon>Gnathifera</taxon>
        <taxon>Rotifera</taxon>
        <taxon>Eurotatoria</taxon>
        <taxon>Monogononta</taxon>
        <taxon>Pseudotrocha</taxon>
        <taxon>Ploima</taxon>
        <taxon>Brachionidae</taxon>
        <taxon>Brachionus</taxon>
    </lineage>
</organism>
<dbReference type="AlphaFoldDB" id="A0A3M7PRA9"/>
<evidence type="ECO:0000313" key="1">
    <source>
        <dbReference type="EMBL" id="RNA01672.1"/>
    </source>
</evidence>
<proteinExistence type="predicted"/>
<dbReference type="Proteomes" id="UP000276133">
    <property type="component" value="Unassembled WGS sequence"/>
</dbReference>
<sequence length="72" mass="8244">MEKRKQHILSEFNNSIRMAHRLLTLPVSSSQYPPVDGWSPWPCRAHPLLVLGELRRPFCLLVPLGIDAQRGL</sequence>
<reference evidence="1 2" key="1">
    <citation type="journal article" date="2018" name="Sci. Rep.">
        <title>Genomic signatures of local adaptation to the degree of environmental predictability in rotifers.</title>
        <authorList>
            <person name="Franch-Gras L."/>
            <person name="Hahn C."/>
            <person name="Garcia-Roger E.M."/>
            <person name="Carmona M.J."/>
            <person name="Serra M."/>
            <person name="Gomez A."/>
        </authorList>
    </citation>
    <scope>NUCLEOTIDE SEQUENCE [LARGE SCALE GENOMIC DNA]</scope>
    <source>
        <strain evidence="1">HYR1</strain>
    </source>
</reference>
<protein>
    <submittedName>
        <fullName evidence="1">Uncharacterized protein</fullName>
    </submittedName>
</protein>
<keyword evidence="2" id="KW-1185">Reference proteome</keyword>
<dbReference type="EMBL" id="REGN01009217">
    <property type="protein sequence ID" value="RNA01672.1"/>
    <property type="molecule type" value="Genomic_DNA"/>
</dbReference>
<gene>
    <name evidence="1" type="ORF">BpHYR1_009260</name>
</gene>
<name>A0A3M7PRA9_BRAPC</name>